<accession>A0A6H0A1U9</accession>
<dbReference type="Gene3D" id="3.40.50.300">
    <property type="entry name" value="P-loop containing nucleotide triphosphate hydrolases"/>
    <property type="match status" value="1"/>
</dbReference>
<dbReference type="AlphaFoldDB" id="A0A6H0A1U9"/>
<dbReference type="InterPro" id="IPR050238">
    <property type="entry name" value="DNA_Rep/Repair_Clamp_Loader"/>
</dbReference>
<dbReference type="Pfam" id="PF13177">
    <property type="entry name" value="DNA_pol3_delta2"/>
    <property type="match status" value="1"/>
</dbReference>
<dbReference type="InterPro" id="IPR027417">
    <property type="entry name" value="P-loop_NTPase"/>
</dbReference>
<sequence>MKSIFQKLIWTGKLAHAYLLVGSSLEFALWITQCVYCKDQNACGQCANCRRIKHGNHPDVHIIVPDGTKIKVDQIRELQREAALKAVEGQKQVFIIDNANKMNENAANALLKSLEEPLQDTLYLLVSETKNNILPTIISRVQTLKMKEENRLVDEAEKNNLHLKYLNIYEDCNLSINQLEKYKDSIDEWIDVIGSTFSQNTSNALLSVQTSWDNIFNDKESKHLATVLMQSYVRSALLIKRGKPSIWKIDVPYSWDQLVQLEKRVNNIQKAIYSNGHFLLAMEDFFIHKI</sequence>
<name>A0A6H0A1U9_LYSSH</name>
<dbReference type="SUPFAM" id="SSF52540">
    <property type="entry name" value="P-loop containing nucleoside triphosphate hydrolases"/>
    <property type="match status" value="1"/>
</dbReference>
<dbReference type="PANTHER" id="PTHR11669:SF8">
    <property type="entry name" value="DNA POLYMERASE III SUBUNIT DELTA"/>
    <property type="match status" value="1"/>
</dbReference>
<dbReference type="PANTHER" id="PTHR11669">
    <property type="entry name" value="REPLICATION FACTOR C / DNA POLYMERASE III GAMMA-TAU SUBUNIT"/>
    <property type="match status" value="1"/>
</dbReference>
<organism evidence="1">
    <name type="scientific">Lysinibacillus sphaericus</name>
    <name type="common">Bacillus sphaericus</name>
    <dbReference type="NCBI Taxonomy" id="1421"/>
    <lineage>
        <taxon>Bacteria</taxon>
        <taxon>Bacillati</taxon>
        <taxon>Bacillota</taxon>
        <taxon>Bacilli</taxon>
        <taxon>Bacillales</taxon>
        <taxon>Bacillaceae</taxon>
        <taxon>Lysinibacillus</taxon>
    </lineage>
</organism>
<dbReference type="EMBL" id="MT075580">
    <property type="protein sequence ID" value="QIS31216.1"/>
    <property type="molecule type" value="Genomic_DNA"/>
</dbReference>
<proteinExistence type="predicted"/>
<protein>
    <recommendedName>
        <fullName evidence="2">DNA polymerase III subunit delta</fullName>
    </recommendedName>
</protein>
<dbReference type="GO" id="GO:0006261">
    <property type="term" value="P:DNA-templated DNA replication"/>
    <property type="evidence" value="ECO:0007669"/>
    <property type="project" value="TreeGrafter"/>
</dbReference>
<geneLocation type="plasmid" evidence="1">
    <name>pSSII-1</name>
</geneLocation>
<keyword evidence="1" id="KW-0614">Plasmid</keyword>
<evidence type="ECO:0008006" key="2">
    <source>
        <dbReference type="Google" id="ProtNLM"/>
    </source>
</evidence>
<reference evidence="1" key="1">
    <citation type="submission" date="2020-02" db="EMBL/GenBank/DDBJ databases">
        <authorList>
            <person name="Hu X."/>
            <person name="Yuan Z."/>
            <person name="Cheng J."/>
            <person name="Geng P."/>
        </authorList>
    </citation>
    <scope>NUCLEOTIDE SEQUENCE</scope>
    <source>
        <strain evidence="1">SSII-1</strain>
        <plasmid evidence="1">pSSII-1</plasmid>
    </source>
</reference>
<dbReference type="RefSeq" id="WP_012291682.1">
    <property type="nucleotide sequence ID" value="NZ_CP014644.1"/>
</dbReference>
<evidence type="ECO:0000313" key="1">
    <source>
        <dbReference type="EMBL" id="QIS31216.1"/>
    </source>
</evidence>